<dbReference type="AlphaFoldDB" id="A0A6M6E9Q0"/>
<protein>
    <submittedName>
        <fullName evidence="1">Uncharacterized protein</fullName>
    </submittedName>
</protein>
<geneLocation type="plasmid" evidence="2">
    <name>pfdu301a</name>
</geneLocation>
<name>A0A6M6E9Q0_PRIMG</name>
<accession>A0A6M6E9Q0</accession>
<gene>
    <name evidence="1" type="ORF">FDZ14_29940</name>
</gene>
<organism evidence="1 2">
    <name type="scientific">Priestia megaterium</name>
    <name type="common">Bacillus megaterium</name>
    <dbReference type="NCBI Taxonomy" id="1404"/>
    <lineage>
        <taxon>Bacteria</taxon>
        <taxon>Bacillati</taxon>
        <taxon>Bacillota</taxon>
        <taxon>Bacilli</taxon>
        <taxon>Bacillales</taxon>
        <taxon>Bacillaceae</taxon>
        <taxon>Priestia</taxon>
    </lineage>
</organism>
<dbReference type="EMBL" id="CP045273">
    <property type="protein sequence ID" value="QJX80315.1"/>
    <property type="molecule type" value="Genomic_DNA"/>
</dbReference>
<dbReference type="Proteomes" id="UP000501076">
    <property type="component" value="Plasmid pFDU301A"/>
</dbReference>
<reference evidence="1 2" key="1">
    <citation type="submission" date="2019-10" db="EMBL/GenBank/DDBJ databases">
        <title>Complete genome sequences for adaption low water activity.</title>
        <authorList>
            <person name="Zhao L."/>
            <person name="Zhong J."/>
        </authorList>
    </citation>
    <scope>NUCLEOTIDE SEQUENCE [LARGE SCALE GENOMIC DNA]</scope>
    <source>
        <strain evidence="1 2">FDU301</strain>
        <plasmid evidence="2">pfdu301a</plasmid>
    </source>
</reference>
<sequence>MNSLNQKALTLLGIGLPLCSLSLILHTNLFLKLLMTFTSVGLISWALMETLLAAKVNKEESQ</sequence>
<keyword evidence="1" id="KW-0614">Plasmid</keyword>
<proteinExistence type="predicted"/>
<evidence type="ECO:0000313" key="1">
    <source>
        <dbReference type="EMBL" id="QJX80315.1"/>
    </source>
</evidence>
<evidence type="ECO:0000313" key="2">
    <source>
        <dbReference type="Proteomes" id="UP000501076"/>
    </source>
</evidence>
<dbReference type="RefSeq" id="WP_171778299.1">
    <property type="nucleotide sequence ID" value="NZ_CP045273.1"/>
</dbReference>